<dbReference type="CDD" id="cd00637">
    <property type="entry name" value="7tm_classA_rhodopsin-like"/>
    <property type="match status" value="1"/>
</dbReference>
<keyword evidence="4 10" id="KW-1133">Transmembrane helix</keyword>
<dbReference type="PANTHER" id="PTHR22752">
    <property type="entry name" value="G PROTEIN-COUPLED RECEPTOR"/>
    <property type="match status" value="1"/>
</dbReference>
<feature type="transmembrane region" description="Helical" evidence="10">
    <location>
        <begin position="298"/>
        <end position="321"/>
    </location>
</feature>
<dbReference type="SUPFAM" id="SSF81321">
    <property type="entry name" value="Family A G protein-coupled receptor-like"/>
    <property type="match status" value="1"/>
</dbReference>
<dbReference type="GO" id="GO:0005886">
    <property type="term" value="C:plasma membrane"/>
    <property type="evidence" value="ECO:0007669"/>
    <property type="project" value="UniProtKB-SubCell"/>
</dbReference>
<name>A0A1S3J8T4_LINAN</name>
<dbReference type="PROSITE" id="PS50262">
    <property type="entry name" value="G_PROTEIN_RECEP_F1_2"/>
    <property type="match status" value="1"/>
</dbReference>
<gene>
    <name evidence="13 14 15 16" type="primary">LOC106171058</name>
</gene>
<evidence type="ECO:0000313" key="12">
    <source>
        <dbReference type="Proteomes" id="UP000085678"/>
    </source>
</evidence>
<keyword evidence="12" id="KW-1185">Reference proteome</keyword>
<accession>A0A1S3J8T4</accession>
<feature type="transmembrane region" description="Helical" evidence="10">
    <location>
        <begin position="266"/>
        <end position="286"/>
    </location>
</feature>
<evidence type="ECO:0000256" key="9">
    <source>
        <dbReference type="RuleBase" id="RU000688"/>
    </source>
</evidence>
<protein>
    <submittedName>
        <fullName evidence="13 14">5-hydroxytryptamine receptor 4</fullName>
    </submittedName>
</protein>
<dbReference type="SMART" id="SM01381">
    <property type="entry name" value="7TM_GPCR_Srsx"/>
    <property type="match status" value="1"/>
</dbReference>
<dbReference type="RefSeq" id="XP_013406629.1">
    <property type="nucleotide sequence ID" value="XM_013551175.2"/>
</dbReference>
<organism evidence="12 15">
    <name type="scientific">Lingula anatina</name>
    <name type="common">Brachiopod</name>
    <name type="synonym">Lingula unguis</name>
    <dbReference type="NCBI Taxonomy" id="7574"/>
    <lineage>
        <taxon>Eukaryota</taxon>
        <taxon>Metazoa</taxon>
        <taxon>Spiralia</taxon>
        <taxon>Lophotrochozoa</taxon>
        <taxon>Brachiopoda</taxon>
        <taxon>Linguliformea</taxon>
        <taxon>Lingulata</taxon>
        <taxon>Lingulida</taxon>
        <taxon>Linguloidea</taxon>
        <taxon>Lingulidae</taxon>
        <taxon>Lingula</taxon>
    </lineage>
</organism>
<dbReference type="PRINTS" id="PR00237">
    <property type="entry name" value="GPCRRHODOPSN"/>
</dbReference>
<dbReference type="RefSeq" id="XP_013406630.1">
    <property type="nucleotide sequence ID" value="XM_013551176.2"/>
</dbReference>
<proteinExistence type="inferred from homology"/>
<feature type="transmembrane region" description="Helical" evidence="10">
    <location>
        <begin position="192"/>
        <end position="218"/>
    </location>
</feature>
<evidence type="ECO:0000313" key="14">
    <source>
        <dbReference type="RefSeq" id="XP_013406630.1"/>
    </source>
</evidence>
<keyword evidence="7 9" id="KW-0675">Receptor</keyword>
<evidence type="ECO:0000256" key="2">
    <source>
        <dbReference type="ARBA" id="ARBA00022475"/>
    </source>
</evidence>
<comment type="subcellular location">
    <subcellularLocation>
        <location evidence="1">Cell membrane</location>
        <topology evidence="1">Multi-pass membrane protein</topology>
    </subcellularLocation>
</comment>
<dbReference type="GO" id="GO:0004930">
    <property type="term" value="F:G protein-coupled receptor activity"/>
    <property type="evidence" value="ECO:0007669"/>
    <property type="project" value="UniProtKB-KW"/>
</dbReference>
<evidence type="ECO:0000256" key="3">
    <source>
        <dbReference type="ARBA" id="ARBA00022692"/>
    </source>
</evidence>
<evidence type="ECO:0000256" key="4">
    <source>
        <dbReference type="ARBA" id="ARBA00022989"/>
    </source>
</evidence>
<dbReference type="InterPro" id="IPR000276">
    <property type="entry name" value="GPCR_Rhodpsn"/>
</dbReference>
<feature type="transmembrane region" description="Helical" evidence="10">
    <location>
        <begin position="148"/>
        <end position="172"/>
    </location>
</feature>
<dbReference type="InterPro" id="IPR017452">
    <property type="entry name" value="GPCR_Rhodpsn_7TM"/>
</dbReference>
<evidence type="ECO:0000256" key="1">
    <source>
        <dbReference type="ARBA" id="ARBA00004651"/>
    </source>
</evidence>
<evidence type="ECO:0000256" key="7">
    <source>
        <dbReference type="ARBA" id="ARBA00023170"/>
    </source>
</evidence>
<comment type="similarity">
    <text evidence="9">Belongs to the G-protein coupled receptor 1 family.</text>
</comment>
<dbReference type="AlphaFoldDB" id="A0A1S3J8T4"/>
<dbReference type="OrthoDB" id="6159456at2759"/>
<reference evidence="13 14" key="1">
    <citation type="submission" date="2025-04" db="UniProtKB">
        <authorList>
            <consortium name="RefSeq"/>
        </authorList>
    </citation>
    <scope>IDENTIFICATION</scope>
    <source>
        <tissue evidence="13 14">Gonads</tissue>
    </source>
</reference>
<dbReference type="RefSeq" id="XP_013406632.1">
    <property type="nucleotide sequence ID" value="XM_013551178.2"/>
</dbReference>
<dbReference type="KEGG" id="lak:106171058"/>
<dbReference type="Proteomes" id="UP000085678">
    <property type="component" value="Unplaced"/>
</dbReference>
<dbReference type="PROSITE" id="PS00237">
    <property type="entry name" value="G_PROTEIN_RECEP_F1_1"/>
    <property type="match status" value="1"/>
</dbReference>
<evidence type="ECO:0000313" key="13">
    <source>
        <dbReference type="RefSeq" id="XP_013406629.1"/>
    </source>
</evidence>
<evidence type="ECO:0000256" key="6">
    <source>
        <dbReference type="ARBA" id="ARBA00023136"/>
    </source>
</evidence>
<keyword evidence="8 9" id="KW-0807">Transducer</keyword>
<feature type="transmembrane region" description="Helical" evidence="10">
    <location>
        <begin position="109"/>
        <end position="127"/>
    </location>
</feature>
<dbReference type="RefSeq" id="XP_013406631.1">
    <property type="nucleotide sequence ID" value="XM_013551177.2"/>
</dbReference>
<evidence type="ECO:0000256" key="10">
    <source>
        <dbReference type="SAM" id="Phobius"/>
    </source>
</evidence>
<feature type="domain" description="G-protein coupled receptors family 1 profile" evidence="11">
    <location>
        <begin position="47"/>
        <end position="318"/>
    </location>
</feature>
<feature type="transmembrane region" description="Helical" evidence="10">
    <location>
        <begin position="68"/>
        <end position="94"/>
    </location>
</feature>
<feature type="transmembrane region" description="Helical" evidence="10">
    <location>
        <begin position="29"/>
        <end position="56"/>
    </location>
</feature>
<evidence type="ECO:0000259" key="11">
    <source>
        <dbReference type="PROSITE" id="PS50262"/>
    </source>
</evidence>
<dbReference type="GeneID" id="106171058"/>
<evidence type="ECO:0000313" key="15">
    <source>
        <dbReference type="RefSeq" id="XP_013406631.1"/>
    </source>
</evidence>
<keyword evidence="2" id="KW-1003">Cell membrane</keyword>
<evidence type="ECO:0000313" key="16">
    <source>
        <dbReference type="RefSeq" id="XP_013406632.1"/>
    </source>
</evidence>
<evidence type="ECO:0000256" key="8">
    <source>
        <dbReference type="ARBA" id="ARBA00023224"/>
    </source>
</evidence>
<evidence type="ECO:0000256" key="5">
    <source>
        <dbReference type="ARBA" id="ARBA00023040"/>
    </source>
</evidence>
<keyword evidence="6 10" id="KW-0472">Membrane</keyword>
<keyword evidence="5 9" id="KW-0297">G-protein coupled receptor</keyword>
<dbReference type="Pfam" id="PF00001">
    <property type="entry name" value="7tm_1"/>
    <property type="match status" value="1"/>
</dbReference>
<sequence>MNDSMITMDSNYTNLTTSEEDFQRRSLEAIIIGSIFLLAIILCSILGNISVIVAVWTYPKLYEQKASIFIVNLSITDLCNAIFVMIWTCCALITDGWPFGIMWCRFQCAFNYWLIIVSMQTLAWISVDRYHSIAHPLQYADYLTTKKIMMMLSFSWILGLIFAFVPVFLDWVHYDYWEVVCAINWHYQQDMAVFYVVIAFIVCFLVPAVIMVGCYSCIAYAANKCARRIEACVVPRSQSIASDSNSTGTSQTTKLIQSNTKVIKSLIIVVAVFFVCMTPFCVTKLLKVVFYNNIVPGWLNAFSTWVQFLSSASNPFIYGIFRKDFRMAFRRQIRFLNCGLFNVELSSEST</sequence>
<dbReference type="Gene3D" id="1.20.1070.10">
    <property type="entry name" value="Rhodopsin 7-helix transmembrane proteins"/>
    <property type="match status" value="1"/>
</dbReference>
<keyword evidence="3 9" id="KW-0812">Transmembrane</keyword>